<keyword evidence="2" id="KW-1185">Reference proteome</keyword>
<protein>
    <submittedName>
        <fullName evidence="1">Uncharacterized protein</fullName>
    </submittedName>
</protein>
<dbReference type="RefSeq" id="XP_025431485.1">
    <property type="nucleotide sequence ID" value="XM_025576364.1"/>
</dbReference>
<organism evidence="1 2">
    <name type="scientific">Aspergillus saccharolyticus JOP 1030-1</name>
    <dbReference type="NCBI Taxonomy" id="1450539"/>
    <lineage>
        <taxon>Eukaryota</taxon>
        <taxon>Fungi</taxon>
        <taxon>Dikarya</taxon>
        <taxon>Ascomycota</taxon>
        <taxon>Pezizomycotina</taxon>
        <taxon>Eurotiomycetes</taxon>
        <taxon>Eurotiomycetidae</taxon>
        <taxon>Eurotiales</taxon>
        <taxon>Aspergillaceae</taxon>
        <taxon>Aspergillus</taxon>
        <taxon>Aspergillus subgen. Circumdati</taxon>
    </lineage>
</organism>
<evidence type="ECO:0000313" key="1">
    <source>
        <dbReference type="EMBL" id="PYH45503.1"/>
    </source>
</evidence>
<dbReference type="Proteomes" id="UP000248349">
    <property type="component" value="Unassembled WGS sequence"/>
</dbReference>
<sequence>MGDLLRKGAKPDARASPMNDYHIIRSDAERQWGACMDFGPIPRGYHYRVIGMCHMSFVIFDRDEESYSQVFNDRGIHGHLGRPESCYGEALPKNLQRRLDICGKRTVSAGWVNLRMVFERDSGSTSAAGDGFATVVDLVDLEVEEALRGGGSRR</sequence>
<evidence type="ECO:0000313" key="2">
    <source>
        <dbReference type="Proteomes" id="UP000248349"/>
    </source>
</evidence>
<reference evidence="1 2" key="1">
    <citation type="submission" date="2016-12" db="EMBL/GenBank/DDBJ databases">
        <title>The genomes of Aspergillus section Nigri reveals drivers in fungal speciation.</title>
        <authorList>
            <consortium name="DOE Joint Genome Institute"/>
            <person name="Vesth T.C."/>
            <person name="Nybo J."/>
            <person name="Theobald S."/>
            <person name="Brandl J."/>
            <person name="Frisvad J.C."/>
            <person name="Nielsen K.F."/>
            <person name="Lyhne E.K."/>
            <person name="Kogle M.E."/>
            <person name="Kuo A."/>
            <person name="Riley R."/>
            <person name="Clum A."/>
            <person name="Nolan M."/>
            <person name="Lipzen A."/>
            <person name="Salamov A."/>
            <person name="Henrissat B."/>
            <person name="Wiebenga A."/>
            <person name="De Vries R.P."/>
            <person name="Grigoriev I.V."/>
            <person name="Mortensen U.H."/>
            <person name="Andersen M.R."/>
            <person name="Baker S.E."/>
        </authorList>
    </citation>
    <scope>NUCLEOTIDE SEQUENCE [LARGE SCALE GENOMIC DNA]</scope>
    <source>
        <strain evidence="1 2">JOP 1030-1</strain>
    </source>
</reference>
<accession>A0A318ZM29</accession>
<dbReference type="EMBL" id="KZ821231">
    <property type="protein sequence ID" value="PYH45503.1"/>
    <property type="molecule type" value="Genomic_DNA"/>
</dbReference>
<gene>
    <name evidence="1" type="ORF">BP01DRAFT_365574</name>
</gene>
<proteinExistence type="predicted"/>
<name>A0A318ZM29_9EURO</name>
<dbReference type="GeneID" id="37077593"/>
<dbReference type="AlphaFoldDB" id="A0A318ZM29"/>